<sequence length="231" mass="24294">MSDSVFEGKVLSIKVSNTSNGKFYRLEVEDDNGKDWFGMGNEAPDFGEGSIVSFDFTETDDGKFFNVDGDIEVVDHVEPKGRGGSRGNSGSRGNGRGNNSRGSGNSSRGSGRGNGSSRGSGSRGGSGNSRGNSNKGGSGSKGGKGETDWEAKDKRTALGFAREQAIKVLAAMIEQGAITLPSKKAEKYDAYLGYLNELSAYFLSQADNYVNEGIEAICGDFGDGGNEEDDE</sequence>
<organism evidence="2 3">
    <name type="scientific">Vibrio phage VpV262</name>
    <dbReference type="NCBI Taxonomy" id="2907796"/>
    <lineage>
        <taxon>Viruses</taxon>
        <taxon>Duplodnaviria</taxon>
        <taxon>Heunggongvirae</taxon>
        <taxon>Uroviricota</taxon>
        <taxon>Caudoviricetes</taxon>
        <taxon>Zobellviridae</taxon>
        <taxon>Vipivirus</taxon>
        <taxon>Vipivirus canadense</taxon>
    </lineage>
</organism>
<feature type="compositionally biased region" description="Gly residues" evidence="1">
    <location>
        <begin position="110"/>
        <end position="142"/>
    </location>
</feature>
<keyword evidence="3" id="KW-1185">Reference proteome</keyword>
<feature type="compositionally biased region" description="Low complexity" evidence="1">
    <location>
        <begin position="97"/>
        <end position="109"/>
    </location>
</feature>
<feature type="region of interest" description="Disordered" evidence="1">
    <location>
        <begin position="75"/>
        <end position="150"/>
    </location>
</feature>
<dbReference type="KEGG" id="vg:956045"/>
<proteinExistence type="predicted"/>
<evidence type="ECO:0000256" key="1">
    <source>
        <dbReference type="SAM" id="MobiDB-lite"/>
    </source>
</evidence>
<protein>
    <submittedName>
        <fullName evidence="2">Uncharacterized protein</fullName>
    </submittedName>
</protein>
<evidence type="ECO:0000313" key="3">
    <source>
        <dbReference type="Proteomes" id="UP000001794"/>
    </source>
</evidence>
<dbReference type="Proteomes" id="UP000001794">
    <property type="component" value="Segment"/>
</dbReference>
<evidence type="ECO:0000313" key="2">
    <source>
        <dbReference type="EMBL" id="AAM28368.1"/>
    </source>
</evidence>
<dbReference type="EMBL" id="AY095314">
    <property type="protein sequence ID" value="AAM28368.1"/>
    <property type="molecule type" value="Genomic_DNA"/>
</dbReference>
<reference evidence="2 3" key="1">
    <citation type="journal article" date="2003" name="Virology">
        <title>The complete sequence of marine bacteriophage VpV262 infecting vibrio parahaemolyticus indicates that an ancestral component of a T7 viral supergroup is widespread in the marine environment.</title>
        <authorList>
            <person name="Hardies S.C."/>
            <person name="Comeau A.M."/>
            <person name="Serwer P."/>
            <person name="Suttle C.A."/>
        </authorList>
    </citation>
    <scope>NUCLEOTIDE SEQUENCE</scope>
</reference>
<name>Q8LT82_9CAUD</name>
<accession>Q8LT82</accession>
<feature type="compositionally biased region" description="Gly residues" evidence="1">
    <location>
        <begin position="82"/>
        <end position="96"/>
    </location>
</feature>
<dbReference type="GeneID" id="956045"/>
<dbReference type="RefSeq" id="NP_640281.1">
    <property type="nucleotide sequence ID" value="NC_003907.2"/>
</dbReference>